<dbReference type="PANTHER" id="PTHR33154">
    <property type="entry name" value="TRANSCRIPTIONAL REGULATOR, ARSR FAMILY"/>
    <property type="match status" value="1"/>
</dbReference>
<dbReference type="Gene3D" id="1.10.10.10">
    <property type="entry name" value="Winged helix-like DNA-binding domain superfamily/Winged helix DNA-binding domain"/>
    <property type="match status" value="1"/>
</dbReference>
<dbReference type="NCBIfam" id="NF033788">
    <property type="entry name" value="HTH_metalloreg"/>
    <property type="match status" value="1"/>
</dbReference>
<evidence type="ECO:0000259" key="4">
    <source>
        <dbReference type="PROSITE" id="PS50987"/>
    </source>
</evidence>
<evidence type="ECO:0000256" key="1">
    <source>
        <dbReference type="ARBA" id="ARBA00023015"/>
    </source>
</evidence>
<dbReference type="InterPro" id="IPR011991">
    <property type="entry name" value="ArsR-like_HTH"/>
</dbReference>
<protein>
    <submittedName>
        <fullName evidence="5">Transcriptional regulator, ArsR family</fullName>
    </submittedName>
</protein>
<sequence length="109" mass="11917">MTYETAIAALADPTRRCIVERLRGGPLPVSALADGLPVSRPAVSQHLRVLSGAGLLQVTPHGTRRYYGLAPGGVDELRAWLDAMWDDALAAFAAEARLEARRREKERPR</sequence>
<evidence type="ECO:0000256" key="3">
    <source>
        <dbReference type="ARBA" id="ARBA00023163"/>
    </source>
</evidence>
<dbReference type="CDD" id="cd00090">
    <property type="entry name" value="HTH_ARSR"/>
    <property type="match status" value="1"/>
</dbReference>
<evidence type="ECO:0000313" key="6">
    <source>
        <dbReference type="Proteomes" id="UP000035100"/>
    </source>
</evidence>
<proteinExistence type="predicted"/>
<dbReference type="InterPro" id="IPR036390">
    <property type="entry name" value="WH_DNA-bd_sf"/>
</dbReference>
<gene>
    <name evidence="5" type="ORF">Wenmar_02560</name>
</gene>
<dbReference type="STRING" id="1123501.Wenmar_02560"/>
<dbReference type="InterPro" id="IPR001845">
    <property type="entry name" value="HTH_ArsR_DNA-bd_dom"/>
</dbReference>
<dbReference type="PANTHER" id="PTHR33154:SF33">
    <property type="entry name" value="TRANSCRIPTIONAL REPRESSOR SDPR"/>
    <property type="match status" value="1"/>
</dbReference>
<dbReference type="AlphaFoldDB" id="A0A0D0Q8Y3"/>
<name>A0A0D0Q8Y3_9RHOB</name>
<dbReference type="SUPFAM" id="SSF46785">
    <property type="entry name" value="Winged helix' DNA-binding domain"/>
    <property type="match status" value="1"/>
</dbReference>
<keyword evidence="3" id="KW-0804">Transcription</keyword>
<dbReference type="EMBL" id="AONG01000012">
    <property type="protein sequence ID" value="KIQ68832.1"/>
    <property type="molecule type" value="Genomic_DNA"/>
</dbReference>
<evidence type="ECO:0000256" key="2">
    <source>
        <dbReference type="ARBA" id="ARBA00023125"/>
    </source>
</evidence>
<organism evidence="5 6">
    <name type="scientific">Wenxinia marina DSM 24838</name>
    <dbReference type="NCBI Taxonomy" id="1123501"/>
    <lineage>
        <taxon>Bacteria</taxon>
        <taxon>Pseudomonadati</taxon>
        <taxon>Pseudomonadota</taxon>
        <taxon>Alphaproteobacteria</taxon>
        <taxon>Rhodobacterales</taxon>
        <taxon>Roseobacteraceae</taxon>
        <taxon>Wenxinia</taxon>
    </lineage>
</organism>
<dbReference type="InterPro" id="IPR051081">
    <property type="entry name" value="HTH_MetalResp_TranReg"/>
</dbReference>
<dbReference type="PROSITE" id="PS50987">
    <property type="entry name" value="HTH_ARSR_2"/>
    <property type="match status" value="1"/>
</dbReference>
<evidence type="ECO:0000313" key="5">
    <source>
        <dbReference type="EMBL" id="KIQ68832.1"/>
    </source>
</evidence>
<comment type="caution">
    <text evidence="5">The sequence shown here is derived from an EMBL/GenBank/DDBJ whole genome shotgun (WGS) entry which is preliminary data.</text>
</comment>
<feature type="domain" description="HTH arsR-type" evidence="4">
    <location>
        <begin position="1"/>
        <end position="89"/>
    </location>
</feature>
<dbReference type="InterPro" id="IPR036388">
    <property type="entry name" value="WH-like_DNA-bd_sf"/>
</dbReference>
<dbReference type="GO" id="GO:0003700">
    <property type="term" value="F:DNA-binding transcription factor activity"/>
    <property type="evidence" value="ECO:0007669"/>
    <property type="project" value="InterPro"/>
</dbReference>
<reference evidence="5 6" key="1">
    <citation type="submission" date="2013-01" db="EMBL/GenBank/DDBJ databases">
        <authorList>
            <person name="Fiebig A."/>
            <person name="Goeker M."/>
            <person name="Klenk H.-P.P."/>
        </authorList>
    </citation>
    <scope>NUCLEOTIDE SEQUENCE [LARGE SCALE GENOMIC DNA]</scope>
    <source>
        <strain evidence="5 6">DSM 24838</strain>
    </source>
</reference>
<dbReference type="RefSeq" id="WP_026198248.1">
    <property type="nucleotide sequence ID" value="NZ_KB902277.1"/>
</dbReference>
<dbReference type="GO" id="GO:0003677">
    <property type="term" value="F:DNA binding"/>
    <property type="evidence" value="ECO:0007669"/>
    <property type="project" value="UniProtKB-KW"/>
</dbReference>
<dbReference type="Proteomes" id="UP000035100">
    <property type="component" value="Unassembled WGS sequence"/>
</dbReference>
<keyword evidence="2" id="KW-0238">DNA-binding</keyword>
<dbReference type="OrthoDB" id="9790747at2"/>
<dbReference type="SMART" id="SM00418">
    <property type="entry name" value="HTH_ARSR"/>
    <property type="match status" value="1"/>
</dbReference>
<keyword evidence="6" id="KW-1185">Reference proteome</keyword>
<dbReference type="eggNOG" id="COG0640">
    <property type="taxonomic scope" value="Bacteria"/>
</dbReference>
<accession>A0A0D0Q8Y3</accession>
<dbReference type="PRINTS" id="PR00778">
    <property type="entry name" value="HTHARSR"/>
</dbReference>
<keyword evidence="1" id="KW-0805">Transcription regulation</keyword>
<dbReference type="Pfam" id="PF12840">
    <property type="entry name" value="HTH_20"/>
    <property type="match status" value="1"/>
</dbReference>